<gene>
    <name evidence="9" type="ORF">SOMG_05068</name>
</gene>
<feature type="transmembrane region" description="Helical" evidence="7">
    <location>
        <begin position="439"/>
        <end position="464"/>
    </location>
</feature>
<evidence type="ECO:0000313" key="9">
    <source>
        <dbReference type="EMBL" id="WBW75024.1"/>
    </source>
</evidence>
<feature type="transmembrane region" description="Helical" evidence="7">
    <location>
        <begin position="257"/>
        <end position="277"/>
    </location>
</feature>
<feature type="transmembrane region" description="Helical" evidence="7">
    <location>
        <begin position="413"/>
        <end position="432"/>
    </location>
</feature>
<dbReference type="EMBL" id="CP115613">
    <property type="protein sequence ID" value="WBW75024.1"/>
    <property type="molecule type" value="Genomic_DNA"/>
</dbReference>
<feature type="domain" description="Major facilitator superfamily (MFS) profile" evidence="8">
    <location>
        <begin position="102"/>
        <end position="528"/>
    </location>
</feature>
<dbReference type="SUPFAM" id="SSF103473">
    <property type="entry name" value="MFS general substrate transporter"/>
    <property type="match status" value="1"/>
</dbReference>
<name>A0AAE9WG38_9SCHI</name>
<feature type="transmembrane region" description="Helical" evidence="7">
    <location>
        <begin position="100"/>
        <end position="121"/>
    </location>
</feature>
<keyword evidence="2" id="KW-0813">Transport</keyword>
<dbReference type="CDD" id="cd17323">
    <property type="entry name" value="MFS_Tpo1_MDR_like"/>
    <property type="match status" value="1"/>
</dbReference>
<feature type="transmembrane region" description="Helical" evidence="7">
    <location>
        <begin position="133"/>
        <end position="154"/>
    </location>
</feature>
<dbReference type="RefSeq" id="XP_056039267.1">
    <property type="nucleotide sequence ID" value="XM_056183843.1"/>
</dbReference>
<dbReference type="GeneID" id="80878532"/>
<dbReference type="FunFam" id="1.20.1250.20:FF:000082">
    <property type="entry name" value="MFS multidrug transporter, putative"/>
    <property type="match status" value="1"/>
</dbReference>
<reference evidence="9 10" key="1">
    <citation type="journal article" date="2023" name="G3 (Bethesda)">
        <title>A high-quality reference genome for the fission yeast Schizosaccharomyces osmophilus.</title>
        <authorList>
            <person name="Jia G.S."/>
            <person name="Zhang W.C."/>
            <person name="Liang Y."/>
            <person name="Liu X.H."/>
            <person name="Rhind N."/>
            <person name="Pidoux A."/>
            <person name="Brysch-Herzberg M."/>
            <person name="Du L.L."/>
        </authorList>
    </citation>
    <scope>NUCLEOTIDE SEQUENCE [LARGE SCALE GENOMIC DNA]</scope>
    <source>
        <strain evidence="9 10">CBS 15793</strain>
    </source>
</reference>
<evidence type="ECO:0000313" key="10">
    <source>
        <dbReference type="Proteomes" id="UP001212411"/>
    </source>
</evidence>
<dbReference type="PROSITE" id="PS50850">
    <property type="entry name" value="MFS"/>
    <property type="match status" value="1"/>
</dbReference>
<dbReference type="PANTHER" id="PTHR23502:SF47">
    <property type="entry name" value="MAJOR FACILITATOR SUPERFAMILY (MFS) PROFILE DOMAIN-CONTAINING PROTEIN-RELATED"/>
    <property type="match status" value="1"/>
</dbReference>
<organism evidence="9 10">
    <name type="scientific">Schizosaccharomyces osmophilus</name>
    <dbReference type="NCBI Taxonomy" id="2545709"/>
    <lineage>
        <taxon>Eukaryota</taxon>
        <taxon>Fungi</taxon>
        <taxon>Dikarya</taxon>
        <taxon>Ascomycota</taxon>
        <taxon>Taphrinomycotina</taxon>
        <taxon>Schizosaccharomycetes</taxon>
        <taxon>Schizosaccharomycetales</taxon>
        <taxon>Schizosaccharomycetaceae</taxon>
        <taxon>Schizosaccharomyces</taxon>
    </lineage>
</organism>
<dbReference type="KEGG" id="som:SOMG_05068"/>
<evidence type="ECO:0000256" key="4">
    <source>
        <dbReference type="ARBA" id="ARBA00022989"/>
    </source>
</evidence>
<evidence type="ECO:0000256" key="7">
    <source>
        <dbReference type="SAM" id="Phobius"/>
    </source>
</evidence>
<dbReference type="Proteomes" id="UP001212411">
    <property type="component" value="Chromosome 3"/>
</dbReference>
<feature type="transmembrane region" description="Helical" evidence="7">
    <location>
        <begin position="331"/>
        <end position="351"/>
    </location>
</feature>
<dbReference type="InterPro" id="IPR036259">
    <property type="entry name" value="MFS_trans_sf"/>
</dbReference>
<evidence type="ECO:0000256" key="2">
    <source>
        <dbReference type="ARBA" id="ARBA00022448"/>
    </source>
</evidence>
<feature type="transmembrane region" description="Helical" evidence="7">
    <location>
        <begin position="372"/>
        <end position="393"/>
    </location>
</feature>
<evidence type="ECO:0000256" key="3">
    <source>
        <dbReference type="ARBA" id="ARBA00022692"/>
    </source>
</evidence>
<keyword evidence="3 7" id="KW-0812">Transmembrane</keyword>
<feature type="transmembrane region" description="Helical" evidence="7">
    <location>
        <begin position="504"/>
        <end position="526"/>
    </location>
</feature>
<dbReference type="Gene3D" id="1.20.1250.20">
    <property type="entry name" value="MFS general substrate transporter like domains"/>
    <property type="match status" value="1"/>
</dbReference>
<dbReference type="GO" id="GO:0022857">
    <property type="term" value="F:transmembrane transporter activity"/>
    <property type="evidence" value="ECO:0007669"/>
    <property type="project" value="InterPro"/>
</dbReference>
<keyword evidence="4 7" id="KW-1133">Transmembrane helix</keyword>
<protein>
    <submittedName>
        <fullName evidence="9">Cycloheximide resistance protein</fullName>
    </submittedName>
</protein>
<dbReference type="PANTHER" id="PTHR23502">
    <property type="entry name" value="MAJOR FACILITATOR SUPERFAMILY"/>
    <property type="match status" value="1"/>
</dbReference>
<comment type="similarity">
    <text evidence="6">Belongs to the major facilitator superfamily. CAR1 family.</text>
</comment>
<dbReference type="AlphaFoldDB" id="A0AAE9WG38"/>
<comment type="subcellular location">
    <subcellularLocation>
        <location evidence="1">Membrane</location>
        <topology evidence="1">Multi-pass membrane protein</topology>
    </subcellularLocation>
</comment>
<evidence type="ECO:0000256" key="5">
    <source>
        <dbReference type="ARBA" id="ARBA00023136"/>
    </source>
</evidence>
<evidence type="ECO:0000259" key="8">
    <source>
        <dbReference type="PROSITE" id="PS50850"/>
    </source>
</evidence>
<accession>A0AAE9WG38</accession>
<dbReference type="InterPro" id="IPR020846">
    <property type="entry name" value="MFS_dom"/>
</dbReference>
<evidence type="ECO:0000256" key="6">
    <source>
        <dbReference type="ARBA" id="ARBA00038347"/>
    </source>
</evidence>
<proteinExistence type="inferred from homology"/>
<keyword evidence="5 7" id="KW-0472">Membrane</keyword>
<dbReference type="Pfam" id="PF07690">
    <property type="entry name" value="MFS_1"/>
    <property type="match status" value="1"/>
</dbReference>
<dbReference type="GO" id="GO:0005886">
    <property type="term" value="C:plasma membrane"/>
    <property type="evidence" value="ECO:0007669"/>
    <property type="project" value="TreeGrafter"/>
</dbReference>
<evidence type="ECO:0000256" key="1">
    <source>
        <dbReference type="ARBA" id="ARBA00004141"/>
    </source>
</evidence>
<keyword evidence="10" id="KW-1185">Reference proteome</keyword>
<feature type="transmembrane region" description="Helical" evidence="7">
    <location>
        <begin position="166"/>
        <end position="186"/>
    </location>
</feature>
<dbReference type="InterPro" id="IPR011701">
    <property type="entry name" value="MFS"/>
</dbReference>
<sequence length="540" mass="60976">MDLISLATGKKFKEHYRKYYQQNVALPVDRLSWDPSESMKAASSNEAEEEQWFLNTMKSEKDKNIIEEGKQRRENASYLVTWDGPHDALNPRNWSHTKKWWIIVQICVITMSVTFSSSVFSTGVPEVVRAFHASTPVASLGTCTYLVGFSMGCLPFAPLSGIYGRFIIYFITLILFTLLQIGGAVAQNVWTLAILRYFQGVFGSTPLANCGGTASDIYSPLEYTFAVPILCAFPFLGPVIGPIMGDFISQSYLGWRWTFWITMIFSGSVVLLIIFALPETHAGTILYYKARYLRRATGNPLWHTENEKQRDPKSVIIRAFTNAISLLISEPIVVCFTIYVTILFAIVYINFESYPIVYSQYGFNQGEQGLSFIGIGIGILLAASFTPLIYYHYSKIHKKKNGKVPPEYRLYPLFVGCFLLPIGLFWFAWTCYPNRIHWIVPLISSVFFGASLLLIFSVVFTYFIDTYQSLAPSALAAATLVRYSTSGGMTMVARPMYHNLGNHWATTVLACISAAMIPIPFVFFRYGKAIRSHSKYAYKD</sequence>
<feature type="transmembrane region" description="Helical" evidence="7">
    <location>
        <begin position="225"/>
        <end position="245"/>
    </location>
</feature>